<accession>A0A846U0N5</accession>
<protein>
    <recommendedName>
        <fullName evidence="3">Serine acetyltransferase</fullName>
    </recommendedName>
</protein>
<dbReference type="Proteomes" id="UP000521379">
    <property type="component" value="Unassembled WGS sequence"/>
</dbReference>
<comment type="caution">
    <text evidence="1">The sequence shown here is derived from an EMBL/GenBank/DDBJ whole genome shotgun (WGS) entry which is preliminary data.</text>
</comment>
<evidence type="ECO:0000313" key="2">
    <source>
        <dbReference type="Proteomes" id="UP000521379"/>
    </source>
</evidence>
<proteinExistence type="predicted"/>
<dbReference type="Gene3D" id="2.160.10.10">
    <property type="entry name" value="Hexapeptide repeat proteins"/>
    <property type="match status" value="1"/>
</dbReference>
<reference evidence="1 2" key="1">
    <citation type="submission" date="2020-02" db="EMBL/GenBank/DDBJ databases">
        <authorList>
            <person name="Sun Q."/>
        </authorList>
    </citation>
    <scope>NUCLEOTIDE SEQUENCE [LARGE SCALE GENOMIC DNA]</scope>
    <source>
        <strain evidence="1 2">YIM 13062</strain>
    </source>
</reference>
<dbReference type="InterPro" id="IPR011004">
    <property type="entry name" value="Trimer_LpxA-like_sf"/>
</dbReference>
<name>A0A846U0N5_9MICC</name>
<keyword evidence="2" id="KW-1185">Reference proteome</keyword>
<sequence>MPLNLSVPAGVQVGSDLTLVHYGFGTVIYPEVTIGDRVRIYHQVTIGRKDAHVPRDQSPFEHVKIGDDVVLFPGCKVLGGAGVTRVGSGTIVGANAVLLNSTGENEIWAGNPARLVGHRTDR</sequence>
<evidence type="ECO:0000313" key="1">
    <source>
        <dbReference type="EMBL" id="NKE10055.1"/>
    </source>
</evidence>
<dbReference type="SUPFAM" id="SSF51161">
    <property type="entry name" value="Trimeric LpxA-like enzymes"/>
    <property type="match status" value="1"/>
</dbReference>
<gene>
    <name evidence="1" type="ORF">GTW58_08945</name>
</gene>
<organism evidence="1 2">
    <name type="scientific">Kocuria subflava</name>
    <dbReference type="NCBI Taxonomy" id="1736139"/>
    <lineage>
        <taxon>Bacteria</taxon>
        <taxon>Bacillati</taxon>
        <taxon>Actinomycetota</taxon>
        <taxon>Actinomycetes</taxon>
        <taxon>Micrococcales</taxon>
        <taxon>Micrococcaceae</taxon>
        <taxon>Kocuria</taxon>
    </lineage>
</organism>
<dbReference type="AlphaFoldDB" id="A0A846U0N5"/>
<evidence type="ECO:0008006" key="3">
    <source>
        <dbReference type="Google" id="ProtNLM"/>
    </source>
</evidence>
<dbReference type="EMBL" id="JAAVUN010000016">
    <property type="protein sequence ID" value="NKE10055.1"/>
    <property type="molecule type" value="Genomic_DNA"/>
</dbReference>
<dbReference type="PANTHER" id="PTHR42811">
    <property type="entry name" value="SERINE ACETYLTRANSFERASE"/>
    <property type="match status" value="1"/>
</dbReference>